<dbReference type="Gene3D" id="1.10.443.10">
    <property type="entry name" value="Intergrase catalytic core"/>
    <property type="match status" value="1"/>
</dbReference>
<dbReference type="PROSITE" id="PS51898">
    <property type="entry name" value="TYR_RECOMBINASE"/>
    <property type="match status" value="1"/>
</dbReference>
<feature type="domain" description="Tyr recombinase" evidence="2">
    <location>
        <begin position="1"/>
        <end position="220"/>
    </location>
</feature>
<dbReference type="SUPFAM" id="SSF56349">
    <property type="entry name" value="DNA breaking-rejoining enzymes"/>
    <property type="match status" value="1"/>
</dbReference>
<dbReference type="Pfam" id="PF00589">
    <property type="entry name" value="Phage_integrase"/>
    <property type="match status" value="1"/>
</dbReference>
<sequence length="220" mass="24227">MPKAIVVEDEQLEHAVRVAKVSSSENGIRDAALLLTCFGTGMTVTEICRLRVSDYLTESGAVLTDSQVRAEIAYNHRSRPLCWTSKKLINAIDAHLLERAKRGHGVSTRIKAFRGLDPESALFVSGRTGEGLKISAKVREGKTYYSANQLTRIYTRLFSMSGIEGASSQSGRRTLAVKLKRRGIDLRIICEILGIESLEAVRKLCAGDPARLGDIVRRII</sequence>
<evidence type="ECO:0000256" key="1">
    <source>
        <dbReference type="ARBA" id="ARBA00023172"/>
    </source>
</evidence>
<dbReference type="RefSeq" id="WP_019333465.1">
    <property type="nucleotide sequence ID" value="NZ_BQUM01000005.1"/>
</dbReference>
<dbReference type="GO" id="GO:0003677">
    <property type="term" value="F:DNA binding"/>
    <property type="evidence" value="ECO:0007669"/>
    <property type="project" value="InterPro"/>
</dbReference>
<dbReference type="InterPro" id="IPR011010">
    <property type="entry name" value="DNA_brk_join_enz"/>
</dbReference>
<evidence type="ECO:0000313" key="3">
    <source>
        <dbReference type="EMBL" id="RMT64127.1"/>
    </source>
</evidence>
<comment type="caution">
    <text evidence="3">The sequence shown here is derived from an EMBL/GenBank/DDBJ whole genome shotgun (WGS) entry which is preliminary data.</text>
</comment>
<dbReference type="InterPro" id="IPR013762">
    <property type="entry name" value="Integrase-like_cat_sf"/>
</dbReference>
<evidence type="ECO:0000313" key="4">
    <source>
        <dbReference type="Proteomes" id="UP000282636"/>
    </source>
</evidence>
<protein>
    <submittedName>
        <fullName evidence="3">Integrase/Recombinase</fullName>
    </submittedName>
</protein>
<dbReference type="GO" id="GO:0006310">
    <property type="term" value="P:DNA recombination"/>
    <property type="evidence" value="ECO:0007669"/>
    <property type="project" value="UniProtKB-KW"/>
</dbReference>
<evidence type="ECO:0000259" key="2">
    <source>
        <dbReference type="PROSITE" id="PS51898"/>
    </source>
</evidence>
<proteinExistence type="predicted"/>
<reference evidence="3 4" key="1">
    <citation type="submission" date="2018-08" db="EMBL/GenBank/DDBJ databases">
        <title>Recombination of ecologically and evolutionarily significant loci maintains genetic cohesion in the Pseudomonas syringae species complex.</title>
        <authorList>
            <person name="Dillon M."/>
            <person name="Thakur S."/>
            <person name="Almeida R.N.D."/>
            <person name="Weir B.S."/>
            <person name="Guttman D.S."/>
        </authorList>
    </citation>
    <scope>NUCLEOTIDE SEQUENCE [LARGE SCALE GENOMIC DNA]</scope>
    <source>
        <strain evidence="3 4">ICMP 3934</strain>
    </source>
</reference>
<dbReference type="CDD" id="cd00397">
    <property type="entry name" value="DNA_BRE_C"/>
    <property type="match status" value="1"/>
</dbReference>
<dbReference type="GO" id="GO:0015074">
    <property type="term" value="P:DNA integration"/>
    <property type="evidence" value="ECO:0007669"/>
    <property type="project" value="InterPro"/>
</dbReference>
<dbReference type="AlphaFoldDB" id="A0A3M5MVU0"/>
<gene>
    <name evidence="3" type="ORF">ALP44_01326</name>
</gene>
<keyword evidence="1" id="KW-0233">DNA recombination</keyword>
<dbReference type="EMBL" id="RBTL01000236">
    <property type="protein sequence ID" value="RMT64127.1"/>
    <property type="molecule type" value="Genomic_DNA"/>
</dbReference>
<name>A0A3M5MVU0_PSESX</name>
<dbReference type="Proteomes" id="UP000282636">
    <property type="component" value="Unassembled WGS sequence"/>
</dbReference>
<accession>A0A3M5MVU0</accession>
<dbReference type="InterPro" id="IPR002104">
    <property type="entry name" value="Integrase_catalytic"/>
</dbReference>
<organism evidence="3 4">
    <name type="scientific">Pseudomonas syringae pv. theae</name>
    <dbReference type="NCBI Taxonomy" id="103985"/>
    <lineage>
        <taxon>Bacteria</taxon>
        <taxon>Pseudomonadati</taxon>
        <taxon>Pseudomonadota</taxon>
        <taxon>Gammaproteobacteria</taxon>
        <taxon>Pseudomonadales</taxon>
        <taxon>Pseudomonadaceae</taxon>
        <taxon>Pseudomonas</taxon>
        <taxon>Pseudomonas syringae</taxon>
    </lineage>
</organism>